<dbReference type="PANTHER" id="PTHR42739:SF1">
    <property type="entry name" value="MALATE SYNTHASE G"/>
    <property type="match status" value="1"/>
</dbReference>
<dbReference type="NCBIfam" id="TIGR01345">
    <property type="entry name" value="malate_syn_G"/>
    <property type="match status" value="1"/>
</dbReference>
<feature type="active site" description="Proton acceptor" evidence="10 12">
    <location>
        <position position="338"/>
    </location>
</feature>
<comment type="subcellular location">
    <subcellularLocation>
        <location evidence="10 13">Cytoplasm</location>
    </subcellularLocation>
</comment>
<keyword evidence="7 10" id="KW-0460">Magnesium</keyword>
<feature type="domain" description="Malate synthase N-terminal" evidence="15">
    <location>
        <begin position="18"/>
        <end position="73"/>
    </location>
</feature>
<protein>
    <recommendedName>
        <fullName evidence="10 11">Malate synthase G</fullName>
        <ecNumber evidence="10 11">2.3.3.9</ecNumber>
    </recommendedName>
</protein>
<dbReference type="InterPro" id="IPR048357">
    <property type="entry name" value="MSG_insertion"/>
</dbReference>
<evidence type="ECO:0000256" key="13">
    <source>
        <dbReference type="RuleBase" id="RU003572"/>
    </source>
</evidence>
<dbReference type="GO" id="GO:0006099">
    <property type="term" value="P:tricarboxylic acid cycle"/>
    <property type="evidence" value="ECO:0007669"/>
    <property type="project" value="UniProtKB-KW"/>
</dbReference>
<evidence type="ECO:0000313" key="19">
    <source>
        <dbReference type="Proteomes" id="UP000294914"/>
    </source>
</evidence>
<keyword evidence="2 10" id="KW-0329">Glyoxylate bypass</keyword>
<dbReference type="Pfam" id="PF01274">
    <property type="entry name" value="MS_TIM-barrel"/>
    <property type="match status" value="1"/>
</dbReference>
<keyword evidence="8 10" id="KW-0558">Oxidation</keyword>
<evidence type="ECO:0000259" key="15">
    <source>
        <dbReference type="Pfam" id="PF20656"/>
    </source>
</evidence>
<feature type="binding site" evidence="10">
    <location>
        <position position="116"/>
    </location>
    <ligand>
        <name>acetyl-CoA</name>
        <dbReference type="ChEBI" id="CHEBI:57288"/>
    </ligand>
</feature>
<evidence type="ECO:0000256" key="9">
    <source>
        <dbReference type="ARBA" id="ARBA00047918"/>
    </source>
</evidence>
<dbReference type="Pfam" id="PF20659">
    <property type="entry name" value="MS_C"/>
    <property type="match status" value="1"/>
</dbReference>
<comment type="caution">
    <text evidence="18">The sequence shown here is derived from an EMBL/GenBank/DDBJ whole genome shotgun (WGS) entry which is preliminary data.</text>
</comment>
<feature type="binding site" evidence="10">
    <location>
        <position position="430"/>
    </location>
    <ligand>
        <name>Mg(2+)</name>
        <dbReference type="ChEBI" id="CHEBI:18420"/>
    </ligand>
</feature>
<comment type="cofactor">
    <cofactor evidence="1 10">
        <name>Mg(2+)</name>
        <dbReference type="ChEBI" id="CHEBI:18420"/>
    </cofactor>
</comment>
<dbReference type="HAMAP" id="MF_00641">
    <property type="entry name" value="Malate_synth_G"/>
    <property type="match status" value="1"/>
</dbReference>
<comment type="subunit">
    <text evidence="10">Monomer.</text>
</comment>
<evidence type="ECO:0000256" key="1">
    <source>
        <dbReference type="ARBA" id="ARBA00001946"/>
    </source>
</evidence>
<feature type="binding site" evidence="10">
    <location>
        <begin position="455"/>
        <end position="458"/>
    </location>
    <ligand>
        <name>glyoxylate</name>
        <dbReference type="ChEBI" id="CHEBI:36655"/>
    </ligand>
</feature>
<dbReference type="Gene3D" id="3.20.20.360">
    <property type="entry name" value="Malate synthase, domain 3"/>
    <property type="match status" value="2"/>
</dbReference>
<evidence type="ECO:0000256" key="6">
    <source>
        <dbReference type="ARBA" id="ARBA00022723"/>
    </source>
</evidence>
<keyword evidence="19" id="KW-1185">Reference proteome</keyword>
<feature type="modified residue" description="Cysteine sulfenic acid (-SOH)" evidence="10">
    <location>
        <position position="615"/>
    </location>
</feature>
<evidence type="ECO:0000256" key="10">
    <source>
        <dbReference type="HAMAP-Rule" id="MF_00641"/>
    </source>
</evidence>
<evidence type="ECO:0000313" key="18">
    <source>
        <dbReference type="EMBL" id="TDY01125.1"/>
    </source>
</evidence>
<dbReference type="RefSeq" id="WP_134083804.1">
    <property type="nucleotide sequence ID" value="NZ_SOQX01000004.1"/>
</dbReference>
<gene>
    <name evidence="10" type="primary">glcB</name>
    <name evidence="18" type="ORF">EDC23_1871</name>
</gene>
<dbReference type="Proteomes" id="UP000294914">
    <property type="component" value="Unassembled WGS sequence"/>
</dbReference>
<comment type="catalytic activity">
    <reaction evidence="9 10 13">
        <text>glyoxylate + acetyl-CoA + H2O = (S)-malate + CoA + H(+)</text>
        <dbReference type="Rhea" id="RHEA:18181"/>
        <dbReference type="ChEBI" id="CHEBI:15377"/>
        <dbReference type="ChEBI" id="CHEBI:15378"/>
        <dbReference type="ChEBI" id="CHEBI:15589"/>
        <dbReference type="ChEBI" id="CHEBI:36655"/>
        <dbReference type="ChEBI" id="CHEBI:57287"/>
        <dbReference type="ChEBI" id="CHEBI:57288"/>
        <dbReference type="EC" id="2.3.3.9"/>
    </reaction>
</comment>
<feature type="binding site" evidence="10">
    <location>
        <position position="430"/>
    </location>
    <ligand>
        <name>glyoxylate</name>
        <dbReference type="ChEBI" id="CHEBI:36655"/>
    </ligand>
</feature>
<comment type="pathway">
    <text evidence="10 13">Carbohydrate metabolism; glyoxylate cycle; (S)-malate from isocitrate: step 2/2.</text>
</comment>
<feature type="active site" description="Proton donor" evidence="10 12">
    <location>
        <position position="629"/>
    </location>
</feature>
<dbReference type="AlphaFoldDB" id="A0A4V3H3Y5"/>
<keyword evidence="6 10" id="KW-0479">Metal-binding</keyword>
<evidence type="ECO:0000259" key="17">
    <source>
        <dbReference type="Pfam" id="PF20659"/>
    </source>
</evidence>
<dbReference type="InterPro" id="IPR011076">
    <property type="entry name" value="Malate_synth_sf"/>
</dbReference>
<feature type="binding site" evidence="10">
    <location>
        <position position="311"/>
    </location>
    <ligand>
        <name>acetyl-CoA</name>
        <dbReference type="ChEBI" id="CHEBI:57288"/>
    </ligand>
</feature>
<feature type="binding site" evidence="10">
    <location>
        <begin position="123"/>
        <end position="124"/>
    </location>
    <ligand>
        <name>acetyl-CoA</name>
        <dbReference type="ChEBI" id="CHEBI:57288"/>
    </ligand>
</feature>
<dbReference type="NCBIfam" id="NF002825">
    <property type="entry name" value="PRK02999.1"/>
    <property type="match status" value="1"/>
</dbReference>
<dbReference type="GO" id="GO:0006097">
    <property type="term" value="P:glyoxylate cycle"/>
    <property type="evidence" value="ECO:0007669"/>
    <property type="project" value="UniProtKB-UniRule"/>
</dbReference>
<keyword evidence="3 10" id="KW-0963">Cytoplasm</keyword>
<evidence type="ECO:0000256" key="7">
    <source>
        <dbReference type="ARBA" id="ARBA00022842"/>
    </source>
</evidence>
<dbReference type="EC" id="2.3.3.9" evidence="10 11"/>
<evidence type="ECO:0000256" key="8">
    <source>
        <dbReference type="ARBA" id="ARBA00023097"/>
    </source>
</evidence>
<keyword evidence="5 10" id="KW-0808">Transferase</keyword>
<dbReference type="GO" id="GO:0004474">
    <property type="term" value="F:malate synthase activity"/>
    <property type="evidence" value="ECO:0007669"/>
    <property type="project" value="UniProtKB-UniRule"/>
</dbReference>
<feature type="binding site" evidence="10">
    <location>
        <position position="458"/>
    </location>
    <ligand>
        <name>Mg(2+)</name>
        <dbReference type="ChEBI" id="CHEBI:18420"/>
    </ligand>
</feature>
<evidence type="ECO:0000256" key="3">
    <source>
        <dbReference type="ARBA" id="ARBA00022490"/>
    </source>
</evidence>
<dbReference type="InterPro" id="IPR001465">
    <property type="entry name" value="Malate_synthase_TIM"/>
</dbReference>
<dbReference type="InterPro" id="IPR048356">
    <property type="entry name" value="MS_N"/>
</dbReference>
<evidence type="ECO:0000259" key="14">
    <source>
        <dbReference type="Pfam" id="PF01274"/>
    </source>
</evidence>
<feature type="domain" description="Malate synthase C-terminal" evidence="17">
    <location>
        <begin position="590"/>
        <end position="694"/>
    </location>
</feature>
<feature type="binding site" evidence="10">
    <location>
        <position position="338"/>
    </location>
    <ligand>
        <name>glyoxylate</name>
        <dbReference type="ChEBI" id="CHEBI:36655"/>
    </ligand>
</feature>
<dbReference type="InterPro" id="IPR006253">
    <property type="entry name" value="Malate_synthG"/>
</dbReference>
<proteinExistence type="inferred from homology"/>
<evidence type="ECO:0000256" key="4">
    <source>
        <dbReference type="ARBA" id="ARBA00022532"/>
    </source>
</evidence>
<organism evidence="18 19">
    <name type="scientific">Thiohalophilus thiocyanatoxydans</name>
    <dbReference type="NCBI Taxonomy" id="381308"/>
    <lineage>
        <taxon>Bacteria</taxon>
        <taxon>Pseudomonadati</taxon>
        <taxon>Pseudomonadota</taxon>
        <taxon>Gammaproteobacteria</taxon>
        <taxon>Thiohalomonadales</taxon>
        <taxon>Thiohalophilaceae</taxon>
        <taxon>Thiohalophilus</taxon>
    </lineage>
</organism>
<feature type="domain" description="Malate synthase TIM barrel" evidence="14">
    <location>
        <begin position="335"/>
        <end position="570"/>
    </location>
</feature>
<feature type="binding site" evidence="10">
    <location>
        <position position="274"/>
    </location>
    <ligand>
        <name>acetyl-CoA</name>
        <dbReference type="ChEBI" id="CHEBI:57288"/>
    </ligand>
</feature>
<feature type="binding site" evidence="10">
    <location>
        <position position="539"/>
    </location>
    <ligand>
        <name>acetyl-CoA</name>
        <dbReference type="ChEBI" id="CHEBI:57288"/>
    </ligand>
</feature>
<dbReference type="InterPro" id="IPR048355">
    <property type="entry name" value="MS_C"/>
</dbReference>
<dbReference type="PANTHER" id="PTHR42739">
    <property type="entry name" value="MALATE SYNTHASE G"/>
    <property type="match status" value="1"/>
</dbReference>
<dbReference type="SUPFAM" id="SSF51645">
    <property type="entry name" value="Malate synthase G"/>
    <property type="match status" value="1"/>
</dbReference>
<dbReference type="GO" id="GO:0000287">
    <property type="term" value="F:magnesium ion binding"/>
    <property type="evidence" value="ECO:0007669"/>
    <property type="project" value="TreeGrafter"/>
</dbReference>
<evidence type="ECO:0000259" key="16">
    <source>
        <dbReference type="Pfam" id="PF20658"/>
    </source>
</evidence>
<dbReference type="InterPro" id="IPR044856">
    <property type="entry name" value="Malate_synth_C_sf"/>
</dbReference>
<feature type="domain" description="Malate synthase G alpha-beta insertion" evidence="16">
    <location>
        <begin position="158"/>
        <end position="233"/>
    </location>
</feature>
<sequence>MTQYIQAGELQIDSQLHAFIMDEALPGSGIDAGQFWTTLSEAVHQFGPRNHELLERRDQLQAQIDAWHREHPRFDDNAYKQFLIDLGYLLPEGDDFSITTAGVDDEIARVAGPQLVVPVSNARYALNAANARWGSLYDALYGTDVIDESDGAERTAQYNPERGARVVARAMSLLDEIAPLERGSHAEVSQYLIKDNALTMVLDDGPATVLKQPARFAGFNGQPTTPDTLLLRHHGLHIELQIDRQHPVGQSHPAGIKDILLEAALTTIQDLEDSVATVDAADKVQAYRNWLGLMQGNLTERFAKSGKTLTRRLNPDRQYQTPNGDSLTLPGRSLLLIRNVGLFIHTDAIVTHYGAPIPEGILDALVTTLIGLHDIRGNSSLNNSRHGSIYLVKPKLHGPGEVAYTNELFDFIEDQLQLTRHTLKLGIMDEERRTSLNLKECIRAAKDRVVFINTGFLDRTGDEIHTSMEAGPMVRKGAMKESTWIQAYENANVEIGLACGFTGKAQIGKGMWAMPDEMKAMLATKINHPRAGANTAWVPSPTAAVLHAIHYHQVNVFERQQAIVRGKRTDRNDLLVIPVMGATRPDETEICQELENNAQGILGYVVRWINQGIGCSKVPDINNTGLMEDRATLRIASQHIANWLHHGLCDAEQVLEVMKRMAEKVDRQNRDDPAYIPMGPDFNNSQAFRAAFDLVIKGREQANGYTEPLLYTHRRAVKEKENR</sequence>
<dbReference type="GO" id="GO:0005829">
    <property type="term" value="C:cytosol"/>
    <property type="evidence" value="ECO:0007669"/>
    <property type="project" value="TreeGrafter"/>
</dbReference>
<keyword evidence="4 10" id="KW-0816">Tricarboxylic acid cycle</keyword>
<evidence type="ECO:0000256" key="5">
    <source>
        <dbReference type="ARBA" id="ARBA00022679"/>
    </source>
</evidence>
<comment type="function">
    <text evidence="10">Involved in the glycolate utilization. Catalyzes the condensation and subsequent hydrolysis of acetyl-coenzyme A (acetyl-CoA) and glyoxylate to form malate and CoA.</text>
</comment>
<dbReference type="UniPathway" id="UPA00703">
    <property type="reaction ID" value="UER00720"/>
</dbReference>
<evidence type="ECO:0000256" key="2">
    <source>
        <dbReference type="ARBA" id="ARBA00022435"/>
    </source>
</evidence>
<dbReference type="InterPro" id="IPR046363">
    <property type="entry name" value="MS_N_TIM-barrel_dom"/>
</dbReference>
<evidence type="ECO:0000256" key="11">
    <source>
        <dbReference type="NCBIfam" id="TIGR01345"/>
    </source>
</evidence>
<dbReference type="GO" id="GO:0009436">
    <property type="term" value="P:glyoxylate catabolic process"/>
    <property type="evidence" value="ECO:0007669"/>
    <property type="project" value="TreeGrafter"/>
</dbReference>
<accession>A0A4V3H3Y5</accession>
<dbReference type="Pfam" id="PF20656">
    <property type="entry name" value="MS_N"/>
    <property type="match status" value="1"/>
</dbReference>
<name>A0A4V3H3Y5_9GAMM</name>
<dbReference type="EMBL" id="SOQX01000004">
    <property type="protein sequence ID" value="TDY01125.1"/>
    <property type="molecule type" value="Genomic_DNA"/>
</dbReference>
<reference evidence="18 19" key="1">
    <citation type="submission" date="2019-03" db="EMBL/GenBank/DDBJ databases">
        <title>Genomic Encyclopedia of Type Strains, Phase IV (KMG-IV): sequencing the most valuable type-strain genomes for metagenomic binning, comparative biology and taxonomic classification.</title>
        <authorList>
            <person name="Goeker M."/>
        </authorList>
    </citation>
    <scope>NUCLEOTIDE SEQUENCE [LARGE SCALE GENOMIC DNA]</scope>
    <source>
        <strain evidence="18 19">DSM 16326</strain>
    </source>
</reference>
<dbReference type="Gene3D" id="1.20.1220.12">
    <property type="entry name" value="Malate synthase, domain III"/>
    <property type="match status" value="1"/>
</dbReference>
<dbReference type="Pfam" id="PF20658">
    <property type="entry name" value="MSG_insertion"/>
    <property type="match status" value="1"/>
</dbReference>
<dbReference type="OrthoDB" id="9762054at2"/>
<comment type="caution">
    <text evidence="10">Lacks conserved residue(s) required for the propagation of feature annotation.</text>
</comment>
<comment type="similarity">
    <text evidence="10 13">Belongs to the malate synthase family. GlcB subfamily.</text>
</comment>
<evidence type="ECO:0000256" key="12">
    <source>
        <dbReference type="PIRSR" id="PIRSR601465-50"/>
    </source>
</evidence>